<dbReference type="PANTHER" id="PTHR47245:SF2">
    <property type="entry name" value="PEPTIDYL-PROLYL CIS-TRANS ISOMERASE HP_0175-RELATED"/>
    <property type="match status" value="1"/>
</dbReference>
<keyword evidence="1" id="KW-0697">Rotamase</keyword>
<feature type="region of interest" description="Disordered" evidence="2">
    <location>
        <begin position="25"/>
        <end position="60"/>
    </location>
</feature>
<reference evidence="5" key="1">
    <citation type="submission" date="2021-03" db="EMBL/GenBank/DDBJ databases">
        <title>Acanthopleuribacteraceae sp. M133.</title>
        <authorList>
            <person name="Wang G."/>
        </authorList>
    </citation>
    <scope>NUCLEOTIDE SEQUENCE</scope>
    <source>
        <strain evidence="5">M133</strain>
    </source>
</reference>
<evidence type="ECO:0000313" key="6">
    <source>
        <dbReference type="Proteomes" id="UP000663929"/>
    </source>
</evidence>
<proteinExistence type="predicted"/>
<dbReference type="Gene3D" id="3.10.50.40">
    <property type="match status" value="2"/>
</dbReference>
<dbReference type="GO" id="GO:0003755">
    <property type="term" value="F:peptidyl-prolyl cis-trans isomerase activity"/>
    <property type="evidence" value="ECO:0007669"/>
    <property type="project" value="UniProtKB-KW"/>
</dbReference>
<feature type="domain" description="PpiC" evidence="4">
    <location>
        <begin position="74"/>
        <end position="182"/>
    </location>
</feature>
<dbReference type="PROSITE" id="PS50198">
    <property type="entry name" value="PPIC_PPIASE_2"/>
    <property type="match status" value="2"/>
</dbReference>
<dbReference type="Proteomes" id="UP000663929">
    <property type="component" value="Chromosome"/>
</dbReference>
<sequence length="419" mass="46293">MKTRITEHTAVLLIAVVLMVSACSNDPAPRDSEPVPSIPPTSQTEPEPVTPEPEPEEPRQLAMATPLVQYLDREGDYCASHILIAHRDAVGADLDVIRTREEALALASELANRLQSDPTLFAYLAHEHANTSAASPDGHLGAWNKGEMAEALEDTLDRLTVGQVTPDPIETPFGFHIVRRETKRARHYRAVGLFIPFATETSQDPQLPDKAEAEEKARDIGRQISPESFEAVARELDPEQGPIELGVFAEGDRRVPHELVEKMKVAEVGAVIGPLLTPRGFGFFQRREIETWNGAHILVAHRDAAQVGTEVTRTREEAIAETQRLIQELEASMPSDPTTFARLAREFSDAPSRESGGHLGRVWHNGDLIPEFSQALATLAVGEFSRDAVETPFGFHILLRLPVPRDFSTHRESPQTPER</sequence>
<feature type="signal peptide" evidence="3">
    <location>
        <begin position="1"/>
        <end position="22"/>
    </location>
</feature>
<accession>A0A8A4TDG1</accession>
<keyword evidence="3" id="KW-0732">Signal</keyword>
<keyword evidence="1 5" id="KW-0413">Isomerase</keyword>
<dbReference type="InterPro" id="IPR023058">
    <property type="entry name" value="PPIase_PpiC_CS"/>
</dbReference>
<evidence type="ECO:0000313" key="5">
    <source>
        <dbReference type="EMBL" id="QTD47693.1"/>
    </source>
</evidence>
<name>A0A8A4TDG1_SULCO</name>
<evidence type="ECO:0000256" key="1">
    <source>
        <dbReference type="PROSITE-ProRule" id="PRU00278"/>
    </source>
</evidence>
<dbReference type="AlphaFoldDB" id="A0A8A4TDG1"/>
<organism evidence="5 6">
    <name type="scientific">Sulfidibacter corallicola</name>
    <dbReference type="NCBI Taxonomy" id="2818388"/>
    <lineage>
        <taxon>Bacteria</taxon>
        <taxon>Pseudomonadati</taxon>
        <taxon>Acidobacteriota</taxon>
        <taxon>Holophagae</taxon>
        <taxon>Acanthopleuribacterales</taxon>
        <taxon>Acanthopleuribacteraceae</taxon>
        <taxon>Sulfidibacter</taxon>
    </lineage>
</organism>
<evidence type="ECO:0000256" key="2">
    <source>
        <dbReference type="SAM" id="MobiDB-lite"/>
    </source>
</evidence>
<dbReference type="InterPro" id="IPR050245">
    <property type="entry name" value="PrsA_foldase"/>
</dbReference>
<feature type="domain" description="PpiC" evidence="4">
    <location>
        <begin position="289"/>
        <end position="402"/>
    </location>
</feature>
<dbReference type="RefSeq" id="WP_237377360.1">
    <property type="nucleotide sequence ID" value="NZ_CP071793.1"/>
</dbReference>
<evidence type="ECO:0000256" key="3">
    <source>
        <dbReference type="SAM" id="SignalP"/>
    </source>
</evidence>
<dbReference type="KEGG" id="scor:J3U87_19045"/>
<dbReference type="Pfam" id="PF00639">
    <property type="entry name" value="Rotamase"/>
    <property type="match status" value="2"/>
</dbReference>
<gene>
    <name evidence="5" type="ORF">J3U87_19045</name>
</gene>
<dbReference type="EMBL" id="CP071793">
    <property type="protein sequence ID" value="QTD47693.1"/>
    <property type="molecule type" value="Genomic_DNA"/>
</dbReference>
<protein>
    <submittedName>
        <fullName evidence="5">Peptidylprolyl isomerase</fullName>
    </submittedName>
</protein>
<dbReference type="PROSITE" id="PS51257">
    <property type="entry name" value="PROKAR_LIPOPROTEIN"/>
    <property type="match status" value="1"/>
</dbReference>
<feature type="chain" id="PRO_5035300887" evidence="3">
    <location>
        <begin position="23"/>
        <end position="419"/>
    </location>
</feature>
<keyword evidence="6" id="KW-1185">Reference proteome</keyword>
<dbReference type="PANTHER" id="PTHR47245">
    <property type="entry name" value="PEPTIDYLPROLYL ISOMERASE"/>
    <property type="match status" value="1"/>
</dbReference>
<dbReference type="PROSITE" id="PS01096">
    <property type="entry name" value="PPIC_PPIASE_1"/>
    <property type="match status" value="1"/>
</dbReference>
<dbReference type="InterPro" id="IPR000297">
    <property type="entry name" value="PPIase_PpiC"/>
</dbReference>
<evidence type="ECO:0000259" key="4">
    <source>
        <dbReference type="PROSITE" id="PS50198"/>
    </source>
</evidence>
<dbReference type="SUPFAM" id="SSF54534">
    <property type="entry name" value="FKBP-like"/>
    <property type="match status" value="2"/>
</dbReference>
<dbReference type="InterPro" id="IPR046357">
    <property type="entry name" value="PPIase_dom_sf"/>
</dbReference>